<dbReference type="InterPro" id="IPR036008">
    <property type="entry name" value="Aconitase_4Fe-4S_dom"/>
</dbReference>
<dbReference type="InterPro" id="IPR001611">
    <property type="entry name" value="Leu-rich_rpt"/>
</dbReference>
<evidence type="ECO:0000256" key="10">
    <source>
        <dbReference type="ARBA" id="ARBA00022723"/>
    </source>
</evidence>
<dbReference type="InterPro" id="IPR044137">
    <property type="entry name" value="AcnA_IRP_Swivel"/>
</dbReference>
<comment type="catalytic activity">
    <reaction evidence="15">
        <text>citrate = D-threo-isocitrate</text>
        <dbReference type="Rhea" id="RHEA:10336"/>
        <dbReference type="ChEBI" id="CHEBI:15562"/>
        <dbReference type="ChEBI" id="CHEBI:16947"/>
        <dbReference type="EC" id="4.2.1.3"/>
    </reaction>
</comment>
<dbReference type="FunFam" id="3.30.499.10:FF:000002">
    <property type="entry name" value="Aconitate hydratase"/>
    <property type="match status" value="1"/>
</dbReference>
<dbReference type="Pfam" id="PF00330">
    <property type="entry name" value="Aconitase"/>
    <property type="match status" value="1"/>
</dbReference>
<dbReference type="SMART" id="SM00368">
    <property type="entry name" value="LRR_RI"/>
    <property type="match status" value="7"/>
</dbReference>
<comment type="pathway">
    <text evidence="3">Organic acid metabolism; propanoate degradation.</text>
</comment>
<feature type="region of interest" description="Disordered" evidence="21">
    <location>
        <begin position="1326"/>
        <end position="1358"/>
    </location>
</feature>
<evidence type="ECO:0000256" key="7">
    <source>
        <dbReference type="ARBA" id="ARBA00012926"/>
    </source>
</evidence>
<keyword evidence="13" id="KW-0411">Iron-sulfur</keyword>
<dbReference type="GO" id="GO:0051536">
    <property type="term" value="F:iron-sulfur cluster binding"/>
    <property type="evidence" value="ECO:0007669"/>
    <property type="project" value="UniProtKB-KW"/>
</dbReference>
<name>A0A9Q0N7T8_9DIPT</name>
<keyword evidence="10" id="KW-0479">Metal-binding</keyword>
<proteinExistence type="inferred from homology"/>
<dbReference type="PROSITE" id="PS00450">
    <property type="entry name" value="ACONITASE_1"/>
    <property type="match status" value="1"/>
</dbReference>
<dbReference type="CDD" id="cd01586">
    <property type="entry name" value="AcnA_IRP"/>
    <property type="match status" value="1"/>
</dbReference>
<dbReference type="PANTHER" id="PTHR11670">
    <property type="entry name" value="ACONITASE/IRON-RESPONSIVE ELEMENT FAMILY MEMBER"/>
    <property type="match status" value="1"/>
</dbReference>
<dbReference type="NCBIfam" id="TIGR01341">
    <property type="entry name" value="aconitase_1"/>
    <property type="match status" value="1"/>
</dbReference>
<evidence type="ECO:0000256" key="14">
    <source>
        <dbReference type="ARBA" id="ARBA00023239"/>
    </source>
</evidence>
<evidence type="ECO:0000256" key="6">
    <source>
        <dbReference type="ARBA" id="ARBA00011245"/>
    </source>
</evidence>
<dbReference type="InterPro" id="IPR001030">
    <property type="entry name" value="Acoase/IPM_deHydtase_lsu_aba"/>
</dbReference>
<organism evidence="24 25">
    <name type="scientific">Pseudolycoriella hygida</name>
    <dbReference type="NCBI Taxonomy" id="35572"/>
    <lineage>
        <taxon>Eukaryota</taxon>
        <taxon>Metazoa</taxon>
        <taxon>Ecdysozoa</taxon>
        <taxon>Arthropoda</taxon>
        <taxon>Hexapoda</taxon>
        <taxon>Insecta</taxon>
        <taxon>Pterygota</taxon>
        <taxon>Neoptera</taxon>
        <taxon>Endopterygota</taxon>
        <taxon>Diptera</taxon>
        <taxon>Nematocera</taxon>
        <taxon>Sciaroidea</taxon>
        <taxon>Sciaridae</taxon>
        <taxon>Pseudolycoriella</taxon>
    </lineage>
</organism>
<dbReference type="Gene3D" id="3.20.19.10">
    <property type="entry name" value="Aconitase, domain 4"/>
    <property type="match status" value="1"/>
</dbReference>
<evidence type="ECO:0000256" key="16">
    <source>
        <dbReference type="ARBA" id="ARBA00030846"/>
    </source>
</evidence>
<evidence type="ECO:0000313" key="25">
    <source>
        <dbReference type="Proteomes" id="UP001151699"/>
    </source>
</evidence>
<dbReference type="Pfam" id="PF00694">
    <property type="entry name" value="Aconitase_C"/>
    <property type="match status" value="1"/>
</dbReference>
<dbReference type="Gene3D" id="3.30.499.10">
    <property type="entry name" value="Aconitase, domain 3"/>
    <property type="match status" value="2"/>
</dbReference>
<dbReference type="EC" id="4.2.1.3" evidence="7"/>
<evidence type="ECO:0000256" key="8">
    <source>
        <dbReference type="ARBA" id="ARBA00013250"/>
    </source>
</evidence>
<evidence type="ECO:0000256" key="18">
    <source>
        <dbReference type="ARBA" id="ARBA00031613"/>
    </source>
</evidence>
<keyword evidence="14" id="KW-0456">Lyase</keyword>
<evidence type="ECO:0000256" key="17">
    <source>
        <dbReference type="ARBA" id="ARBA00031081"/>
    </source>
</evidence>
<dbReference type="SUPFAM" id="SSF52047">
    <property type="entry name" value="RNI-like"/>
    <property type="match status" value="2"/>
</dbReference>
<dbReference type="PRINTS" id="PR00415">
    <property type="entry name" value="ACONITASE"/>
</dbReference>
<comment type="catalytic activity">
    <reaction evidence="1">
        <text>(2S,3R)-3-hydroxybutane-1,2,3-tricarboxylate = 2-methyl-cis-aconitate + H2O</text>
        <dbReference type="Rhea" id="RHEA:17941"/>
        <dbReference type="ChEBI" id="CHEBI:15377"/>
        <dbReference type="ChEBI" id="CHEBI:57429"/>
        <dbReference type="ChEBI" id="CHEBI:57872"/>
        <dbReference type="EC" id="4.2.1.99"/>
    </reaction>
</comment>
<dbReference type="SUPFAM" id="SSF53732">
    <property type="entry name" value="Aconitase iron-sulfur domain"/>
    <property type="match status" value="1"/>
</dbReference>
<comment type="pathway">
    <text evidence="4">Carbohydrate metabolism; tricarboxylic acid cycle.</text>
</comment>
<dbReference type="InterPro" id="IPR032675">
    <property type="entry name" value="LRR_dom_sf"/>
</dbReference>
<keyword evidence="9" id="KW-0816">Tricarboxylic acid cycle</keyword>
<dbReference type="NCBIfam" id="NF006757">
    <property type="entry name" value="PRK09277.1"/>
    <property type="match status" value="1"/>
</dbReference>
<evidence type="ECO:0000256" key="13">
    <source>
        <dbReference type="ARBA" id="ARBA00023014"/>
    </source>
</evidence>
<comment type="subunit">
    <text evidence="6">Monomer.</text>
</comment>
<dbReference type="InterPro" id="IPR018136">
    <property type="entry name" value="Aconitase_4Fe-4S_BS"/>
</dbReference>
<evidence type="ECO:0000256" key="12">
    <source>
        <dbReference type="ARBA" id="ARBA00023004"/>
    </source>
</evidence>
<dbReference type="InterPro" id="IPR000573">
    <property type="entry name" value="AconitaseA/IPMdHydase_ssu_swvl"/>
</dbReference>
<evidence type="ECO:0000256" key="20">
    <source>
        <dbReference type="ARBA" id="ARBA00033025"/>
    </source>
</evidence>
<dbReference type="Proteomes" id="UP001151699">
    <property type="component" value="Chromosome A"/>
</dbReference>
<evidence type="ECO:0000256" key="3">
    <source>
        <dbReference type="ARBA" id="ARBA00005026"/>
    </source>
</evidence>
<comment type="caution">
    <text evidence="24">The sequence shown here is derived from an EMBL/GenBank/DDBJ whole genome shotgun (WGS) entry which is preliminary data.</text>
</comment>
<dbReference type="Pfam" id="PF13516">
    <property type="entry name" value="LRR_6"/>
    <property type="match status" value="4"/>
</dbReference>
<evidence type="ECO:0000256" key="21">
    <source>
        <dbReference type="SAM" id="MobiDB-lite"/>
    </source>
</evidence>
<gene>
    <name evidence="24" type="primary">acnA_0</name>
    <name evidence="24" type="ORF">Bhyg_00289</name>
</gene>
<keyword evidence="12" id="KW-0408">Iron</keyword>
<sequence length="1398" mass="154516">MNSDYLKEISVGDNIYKIFDINKAANDIGFELKRLPYSLRILFENVLRLTVGQEKLLLFKEWLKARKSEAEIPFMPARVLMQDFTGVPAIVDLAAMRDAMKKLGGNPLKINPLIPVDLVIDHSVQVDYYGTSEAFAKNVTMEVARNLERYEFLKWGQEIFDNFKVVPPGTGICHQVNLEYLANVVWTKQENGVTFAYPDTLVGTDSHTTMINSLAILGWGVGGIEAEAAMLGQPLSMIMPEVIGFKLTGSLNGMITATDLVLTVTQMLRKKNVVGKFVEFYGDGLDSLTLADRATISNMAPEYGATCGFFPIDNETIKYLHLTARDPNRIKLVEQYAKIQSLWYEPIVTPEYTDTLELDLSTLESSLAGPRRPQDRVNLKSTASNFKTELASLTKGDVNISKKYPVTDEYAISHGDVVIAAITSCTNTSNPNVMIGAGLLAKKAIELGLMKKPWVKTSLAPGSKVVTEYLNKSGLDQYLNDLGFNLVGYGCTTCIGNSGSLMPEIEETIAKNNLVAVSVLSGNRNFEGRVHPLTIASYLASPPLVVAYAITGTININLEIEAIGKSHNGKDVYLKDIWPTQQEIKQLMEESINCKMFKDKYSDIFLGDQQWQDIKVTKSDTYNWNKDSTYINNPPYFESIEHIASGLRDIESARILAIFGNSITTDHISPAGNISKTSPAAKYLTEHGILPEDFNSYGSRRGNHQVMMRGTFANNRIKNAMCPGIEGGITINQLDGQQMSIYDAAQGYKAHSIPLVIFAGKEYGSGSSRDWAAKGTSLLGVKAVIAESFERIHRSNLVGMGVLPLVLTSSTVSDLKLDGSEYITITGLSNKVEPYQQLSCTIKRKSGTIETIDVILQAFTDNEIDYIKYGSIMHLVLKGRLYIKKIDLRNKGIGNYEVHELANALLKNSDSVTTIYLSDNNITDSGMGHLLPALENLPFLQKLSLSRNKNIAGKNLIDLIYFLGSSKTLDTLYLNGIDMYCGGDIRYGLAIKVLITESKTLKNLSLNGCSLTTVIVKMIADGLKINDSLQDISLLDNNITNEGMKYLVPALKTLTSLQKLSLSCKRKEIDKSEDDELLKLINFLENSETLDTLYLDGTEMDIQRGSAIKNLLTNTKTLKYLSLSKCPITNDIAKKIAEGLEENEGLQGIYLSDSGITNVEMGYLVPAFKKLTSLQELSLSHNKIAGEKLLELISFVASSETLNSLFLDGIYIDRSKGGCAIKEFLESTKTLKCLSLRNCGINDYIVELIADGLKINEGLQSLNLFDNSITSLGAEYMLESLKVNHTVTDLSLGPITKHRNCPNFSRTKIQQEITKLLVQRKQEAESKKMQLTEKTEQGQKLEQQEKTKDVSSQVKDEKPMMENIPVGIGFGVLPSAAVNYTEDLMSLIGKDEDNHPGH</sequence>
<dbReference type="EMBL" id="WJQU01000001">
    <property type="protein sequence ID" value="KAJ6645088.1"/>
    <property type="molecule type" value="Genomic_DNA"/>
</dbReference>
<evidence type="ECO:0000256" key="1">
    <source>
        <dbReference type="ARBA" id="ARBA00000118"/>
    </source>
</evidence>
<dbReference type="PROSITE" id="PS51450">
    <property type="entry name" value="LRR"/>
    <property type="match status" value="1"/>
</dbReference>
<evidence type="ECO:0000259" key="22">
    <source>
        <dbReference type="Pfam" id="PF00330"/>
    </source>
</evidence>
<keyword evidence="25" id="KW-1185">Reference proteome</keyword>
<dbReference type="PROSITE" id="PS01244">
    <property type="entry name" value="ACONITASE_2"/>
    <property type="match status" value="1"/>
</dbReference>
<dbReference type="Gene3D" id="6.10.190.10">
    <property type="match status" value="1"/>
</dbReference>
<dbReference type="GO" id="GO:0003994">
    <property type="term" value="F:aconitate hydratase activity"/>
    <property type="evidence" value="ECO:0007669"/>
    <property type="project" value="UniProtKB-EC"/>
</dbReference>
<reference evidence="24" key="1">
    <citation type="submission" date="2022-07" db="EMBL/GenBank/DDBJ databases">
        <authorList>
            <person name="Trinca V."/>
            <person name="Uliana J.V.C."/>
            <person name="Torres T.T."/>
            <person name="Ward R.J."/>
            <person name="Monesi N."/>
        </authorList>
    </citation>
    <scope>NUCLEOTIDE SEQUENCE</scope>
    <source>
        <strain evidence="24">HSMRA1968</strain>
        <tissue evidence="24">Whole embryos</tissue>
    </source>
</reference>
<accession>A0A9Q0N7T8</accession>
<comment type="similarity">
    <text evidence="5">Belongs to the aconitase/IPM isomerase family.</text>
</comment>
<dbReference type="EC" id="4.2.1.99" evidence="8"/>
<evidence type="ECO:0000256" key="11">
    <source>
        <dbReference type="ARBA" id="ARBA00022884"/>
    </source>
</evidence>
<dbReference type="GO" id="GO:0003723">
    <property type="term" value="F:RNA binding"/>
    <property type="evidence" value="ECO:0007669"/>
    <property type="project" value="UniProtKB-KW"/>
</dbReference>
<evidence type="ECO:0000313" key="24">
    <source>
        <dbReference type="EMBL" id="KAJ6645088.1"/>
    </source>
</evidence>
<dbReference type="GO" id="GO:0046872">
    <property type="term" value="F:metal ion binding"/>
    <property type="evidence" value="ECO:0007669"/>
    <property type="project" value="UniProtKB-KW"/>
</dbReference>
<dbReference type="GO" id="GO:0072350">
    <property type="term" value="P:tricarboxylic acid metabolic process"/>
    <property type="evidence" value="ECO:0007669"/>
    <property type="project" value="UniProtKB-ARBA"/>
</dbReference>
<dbReference type="InterPro" id="IPR015931">
    <property type="entry name" value="Acnase/IPM_dHydase_lsu_aba_1/3"/>
</dbReference>
<dbReference type="FunFam" id="3.30.499.10:FF:000020">
    <property type="entry name" value="Aconitate hydratase A"/>
    <property type="match status" value="1"/>
</dbReference>
<dbReference type="CDD" id="cd01580">
    <property type="entry name" value="AcnA_IRP_Swivel"/>
    <property type="match status" value="1"/>
</dbReference>
<dbReference type="GO" id="GO:0006099">
    <property type="term" value="P:tricarboxylic acid cycle"/>
    <property type="evidence" value="ECO:0007669"/>
    <property type="project" value="UniProtKB-KW"/>
</dbReference>
<dbReference type="NCBIfam" id="NF009520">
    <property type="entry name" value="PRK12881.1"/>
    <property type="match status" value="1"/>
</dbReference>
<feature type="domain" description="Aconitase A/isopropylmalate dehydratase small subunit swivel" evidence="23">
    <location>
        <begin position="681"/>
        <end position="808"/>
    </location>
</feature>
<protein>
    <recommendedName>
        <fullName evidence="18">(2R,3S)-2-methylisocitrate dehydratase</fullName>
        <ecNumber evidence="7">4.2.1.3</ecNumber>
        <ecNumber evidence="8">4.2.1.99</ecNumber>
    </recommendedName>
    <alternativeName>
        <fullName evidence="16">(2S,3R)-3-hydroxybutane-1,2,3-tricarboxylate dehydratase</fullName>
    </alternativeName>
    <alternativeName>
        <fullName evidence="19">Iron-responsive protein-like</fullName>
    </alternativeName>
    <alternativeName>
        <fullName evidence="20">Probable 2-methyl-cis-aconitate hydratase</fullName>
    </alternativeName>
    <alternativeName>
        <fullName evidence="17">RNA-binding protein</fullName>
    </alternativeName>
</protein>
<evidence type="ECO:0000259" key="23">
    <source>
        <dbReference type="Pfam" id="PF00694"/>
    </source>
</evidence>
<dbReference type="OrthoDB" id="2279155at2759"/>
<feature type="domain" description="Aconitase/3-isopropylmalate dehydratase large subunit alpha/beta/alpha" evidence="22">
    <location>
        <begin position="67"/>
        <end position="552"/>
    </location>
</feature>
<evidence type="ECO:0000256" key="4">
    <source>
        <dbReference type="ARBA" id="ARBA00005163"/>
    </source>
</evidence>
<evidence type="ECO:0000256" key="2">
    <source>
        <dbReference type="ARBA" id="ARBA00001966"/>
    </source>
</evidence>
<dbReference type="GO" id="GO:0047456">
    <property type="term" value="F:2-methylisocitrate dehydratase activity"/>
    <property type="evidence" value="ECO:0007669"/>
    <property type="project" value="UniProtKB-EC"/>
</dbReference>
<comment type="cofactor">
    <cofactor evidence="2">
        <name>[4Fe-4S] cluster</name>
        <dbReference type="ChEBI" id="CHEBI:49883"/>
    </cofactor>
</comment>
<evidence type="ECO:0000256" key="15">
    <source>
        <dbReference type="ARBA" id="ARBA00023501"/>
    </source>
</evidence>
<dbReference type="InterPro" id="IPR006249">
    <property type="entry name" value="Aconitase/IRP2"/>
</dbReference>
<evidence type="ECO:0000256" key="5">
    <source>
        <dbReference type="ARBA" id="ARBA00007185"/>
    </source>
</evidence>
<dbReference type="FunFam" id="3.20.19.10:FF:000001">
    <property type="entry name" value="Aconitate hydratase"/>
    <property type="match status" value="1"/>
</dbReference>
<keyword evidence="11" id="KW-0694">RNA-binding</keyword>
<dbReference type="SUPFAM" id="SSF52016">
    <property type="entry name" value="LeuD/IlvD-like"/>
    <property type="match status" value="1"/>
</dbReference>
<dbReference type="InterPro" id="IPR015928">
    <property type="entry name" value="Aconitase/3IPM_dehydase_swvl"/>
</dbReference>
<evidence type="ECO:0000256" key="9">
    <source>
        <dbReference type="ARBA" id="ARBA00022532"/>
    </source>
</evidence>
<dbReference type="Gene3D" id="3.80.10.10">
    <property type="entry name" value="Ribonuclease Inhibitor"/>
    <property type="match status" value="4"/>
</dbReference>
<evidence type="ECO:0000256" key="19">
    <source>
        <dbReference type="ARBA" id="ARBA00031977"/>
    </source>
</evidence>